<sequence>MAYQPPAFIEHYEESLYSELNFLNAAMTSPEPPESLYLQNLKDRQMIGPIKKNTKNAA</sequence>
<keyword evidence="2" id="KW-1185">Reference proteome</keyword>
<evidence type="ECO:0000313" key="2">
    <source>
        <dbReference type="Proteomes" id="UP000266721"/>
    </source>
</evidence>
<comment type="caution">
    <text evidence="1">The sequence shown here is derived from an EMBL/GenBank/DDBJ whole genome shotgun (WGS) entry which is preliminary data.</text>
</comment>
<gene>
    <name evidence="1" type="ORF">AM593_01251</name>
</gene>
<dbReference type="Proteomes" id="UP000266721">
    <property type="component" value="Unassembled WGS sequence"/>
</dbReference>
<dbReference type="AlphaFoldDB" id="A0A3L5TV14"/>
<organism evidence="1 2">
    <name type="scientific">Mytilus galloprovincialis</name>
    <name type="common">Mediterranean mussel</name>
    <dbReference type="NCBI Taxonomy" id="29158"/>
    <lineage>
        <taxon>Eukaryota</taxon>
        <taxon>Metazoa</taxon>
        <taxon>Spiralia</taxon>
        <taxon>Lophotrochozoa</taxon>
        <taxon>Mollusca</taxon>
        <taxon>Bivalvia</taxon>
        <taxon>Autobranchia</taxon>
        <taxon>Pteriomorphia</taxon>
        <taxon>Mytilida</taxon>
        <taxon>Mytiloidea</taxon>
        <taxon>Mytilidae</taxon>
        <taxon>Mytilinae</taxon>
        <taxon>Mytilus</taxon>
    </lineage>
</organism>
<accession>A0A3L5TV14</accession>
<evidence type="ECO:0000313" key="1">
    <source>
        <dbReference type="EMBL" id="OPL33798.1"/>
    </source>
</evidence>
<protein>
    <submittedName>
        <fullName evidence="1">Uncharacterized protein</fullName>
    </submittedName>
</protein>
<proteinExistence type="predicted"/>
<reference evidence="1 2" key="1">
    <citation type="journal article" date="2016" name="PLoS ONE">
        <title>A First Insight into the Genome of the Filter-Feeder Mussel Mytilus galloprovincialis.</title>
        <authorList>
            <person name="Murgarella M."/>
            <person name="Puiu D."/>
            <person name="Novoa B."/>
            <person name="Figueras A."/>
            <person name="Posada D."/>
            <person name="Canchaya C."/>
        </authorList>
    </citation>
    <scope>NUCLEOTIDE SEQUENCE [LARGE SCALE GENOMIC DNA]</scope>
    <source>
        <tissue evidence="1">Muscle</tissue>
    </source>
</reference>
<feature type="non-terminal residue" evidence="1">
    <location>
        <position position="1"/>
    </location>
</feature>
<name>A0A3L5TV14_MYTGA</name>
<dbReference type="EMBL" id="KV581492">
    <property type="protein sequence ID" value="OPL33798.1"/>
    <property type="molecule type" value="Genomic_DNA"/>
</dbReference>